<name>A0A9P6IJY5_9FUNG</name>
<reference evidence="2" key="1">
    <citation type="journal article" date="2020" name="Fungal Divers.">
        <title>Resolving the Mortierellaceae phylogeny through synthesis of multi-gene phylogenetics and phylogenomics.</title>
        <authorList>
            <person name="Vandepol N."/>
            <person name="Liber J."/>
            <person name="Desiro A."/>
            <person name="Na H."/>
            <person name="Kennedy M."/>
            <person name="Barry K."/>
            <person name="Grigoriev I.V."/>
            <person name="Miller A.N."/>
            <person name="O'Donnell K."/>
            <person name="Stajich J.E."/>
            <person name="Bonito G."/>
        </authorList>
    </citation>
    <scope>NUCLEOTIDE SEQUENCE</scope>
    <source>
        <strain evidence="2">MES-2147</strain>
    </source>
</reference>
<feature type="region of interest" description="Disordered" evidence="1">
    <location>
        <begin position="331"/>
        <end position="355"/>
    </location>
</feature>
<evidence type="ECO:0000256" key="1">
    <source>
        <dbReference type="SAM" id="MobiDB-lite"/>
    </source>
</evidence>
<comment type="caution">
    <text evidence="2">The sequence shown here is derived from an EMBL/GenBank/DDBJ whole genome shotgun (WGS) entry which is preliminary data.</text>
</comment>
<dbReference type="EMBL" id="JAAAHW010010253">
    <property type="protein sequence ID" value="KAF9928426.1"/>
    <property type="molecule type" value="Genomic_DNA"/>
</dbReference>
<feature type="compositionally biased region" description="Low complexity" evidence="1">
    <location>
        <begin position="31"/>
        <end position="47"/>
    </location>
</feature>
<gene>
    <name evidence="2" type="ORF">BGZ65_006291</name>
</gene>
<keyword evidence="3" id="KW-1185">Reference proteome</keyword>
<protein>
    <submittedName>
        <fullName evidence="2">Uncharacterized protein</fullName>
    </submittedName>
</protein>
<sequence>MLPKTRKTVAPQNNIVGSSREDPIVIPHSRSSSQEQQELWGLQEQTLSQDSHTQNQPDQPDQPDQPQLLSKKRGLPQSTVESSSKRQAVQQTPFMTQPVPNPNLNQDLNPDLNPDLQREDHGALEKSASDQYLRYERYWATAWCLFISTHYIFQLPVYKSPPFYEFRAPLLKQMATTTSPLTDSLPANTSGIDLDFQELKARVTAQGHIITQLLTDIDRFAQAINRMELEKQSAYTTHQNFDKAIRSPESDLDRREKGEWSLAKAVQRAMTQAQAIIGIIRIIGIIGKELMEPSEVEGELIALEAQPPAIVNPPLESPSSMSLSQVVHEVPDYLDPDSNPNSDSDTDPEVEESKKHIVSSVLRAFPPGQEQQFPDRETAALAVVKTNIVKAGSINQYFRTLPKGESRKFKNQKKGRS</sequence>
<dbReference type="AlphaFoldDB" id="A0A9P6IJY5"/>
<evidence type="ECO:0000313" key="2">
    <source>
        <dbReference type="EMBL" id="KAF9928426.1"/>
    </source>
</evidence>
<dbReference type="Proteomes" id="UP000749646">
    <property type="component" value="Unassembled WGS sequence"/>
</dbReference>
<feature type="compositionally biased region" description="Low complexity" evidence="1">
    <location>
        <begin position="102"/>
        <end position="115"/>
    </location>
</feature>
<organism evidence="2 3">
    <name type="scientific">Modicella reniformis</name>
    <dbReference type="NCBI Taxonomy" id="1440133"/>
    <lineage>
        <taxon>Eukaryota</taxon>
        <taxon>Fungi</taxon>
        <taxon>Fungi incertae sedis</taxon>
        <taxon>Mucoromycota</taxon>
        <taxon>Mortierellomycotina</taxon>
        <taxon>Mortierellomycetes</taxon>
        <taxon>Mortierellales</taxon>
        <taxon>Mortierellaceae</taxon>
        <taxon>Modicella</taxon>
    </lineage>
</organism>
<feature type="region of interest" description="Disordered" evidence="1">
    <location>
        <begin position="1"/>
        <end position="118"/>
    </location>
</feature>
<accession>A0A9P6IJY5</accession>
<proteinExistence type="predicted"/>
<feature type="compositionally biased region" description="Polar residues" evidence="1">
    <location>
        <begin position="76"/>
        <end position="95"/>
    </location>
</feature>
<evidence type="ECO:0000313" key="3">
    <source>
        <dbReference type="Proteomes" id="UP000749646"/>
    </source>
</evidence>
<feature type="compositionally biased region" description="Low complexity" evidence="1">
    <location>
        <begin position="56"/>
        <end position="67"/>
    </location>
</feature>